<dbReference type="AlphaFoldDB" id="A0AAV9GK78"/>
<dbReference type="Gene3D" id="3.50.50.60">
    <property type="entry name" value="FAD/NAD(P)-binding domain"/>
    <property type="match status" value="1"/>
</dbReference>
<proteinExistence type="inferred from homology"/>
<evidence type="ECO:0000256" key="1">
    <source>
        <dbReference type="ARBA" id="ARBA00010790"/>
    </source>
</evidence>
<reference evidence="6" key="1">
    <citation type="journal article" date="2023" name="Mol. Phylogenet. Evol.">
        <title>Genome-scale phylogeny and comparative genomics of the fungal order Sordariales.</title>
        <authorList>
            <person name="Hensen N."/>
            <person name="Bonometti L."/>
            <person name="Westerberg I."/>
            <person name="Brannstrom I.O."/>
            <person name="Guillou S."/>
            <person name="Cros-Aarteil S."/>
            <person name="Calhoun S."/>
            <person name="Haridas S."/>
            <person name="Kuo A."/>
            <person name="Mondo S."/>
            <person name="Pangilinan J."/>
            <person name="Riley R."/>
            <person name="LaButti K."/>
            <person name="Andreopoulos B."/>
            <person name="Lipzen A."/>
            <person name="Chen C."/>
            <person name="Yan M."/>
            <person name="Daum C."/>
            <person name="Ng V."/>
            <person name="Clum A."/>
            <person name="Steindorff A."/>
            <person name="Ohm R.A."/>
            <person name="Martin F."/>
            <person name="Silar P."/>
            <person name="Natvig D.O."/>
            <person name="Lalanne C."/>
            <person name="Gautier V."/>
            <person name="Ament-Velasquez S.L."/>
            <person name="Kruys A."/>
            <person name="Hutchinson M.I."/>
            <person name="Powell A.J."/>
            <person name="Barry K."/>
            <person name="Miller A.N."/>
            <person name="Grigoriev I.V."/>
            <person name="Debuchy R."/>
            <person name="Gladieux P."/>
            <person name="Hiltunen Thoren M."/>
            <person name="Johannesson H."/>
        </authorList>
    </citation>
    <scope>NUCLEOTIDE SEQUENCE</scope>
    <source>
        <strain evidence="6">PSN243</strain>
    </source>
</reference>
<feature type="signal peptide" evidence="4">
    <location>
        <begin position="1"/>
        <end position="15"/>
    </location>
</feature>
<dbReference type="PROSITE" id="PS00624">
    <property type="entry name" value="GMC_OXRED_2"/>
    <property type="match status" value="1"/>
</dbReference>
<feature type="active site" description="Proton donor" evidence="2">
    <location>
        <position position="543"/>
    </location>
</feature>
<keyword evidence="4" id="KW-0732">Signal</keyword>
<dbReference type="InterPro" id="IPR007867">
    <property type="entry name" value="GMC_OxRtase_C"/>
</dbReference>
<dbReference type="SUPFAM" id="SSF54373">
    <property type="entry name" value="FAD-linked reductases, C-terminal domain"/>
    <property type="match status" value="1"/>
</dbReference>
<dbReference type="Gene3D" id="3.30.560.10">
    <property type="entry name" value="Glucose Oxidase, domain 3"/>
    <property type="match status" value="1"/>
</dbReference>
<evidence type="ECO:0000256" key="2">
    <source>
        <dbReference type="PIRSR" id="PIRSR000137-1"/>
    </source>
</evidence>
<keyword evidence="7" id="KW-1185">Reference proteome</keyword>
<dbReference type="GO" id="GO:0044550">
    <property type="term" value="P:secondary metabolite biosynthetic process"/>
    <property type="evidence" value="ECO:0007669"/>
    <property type="project" value="TreeGrafter"/>
</dbReference>
<dbReference type="InterPro" id="IPR036188">
    <property type="entry name" value="FAD/NAD-bd_sf"/>
</dbReference>
<sequence>MGMLLAGFLLPLAAAGGIHRDYLSLRTSYDYVIAGGGLSGLVVGNRLSENPNTTVLIVEIGEFDDSWDTSIPFFANSARQDLMFTPLSIPIRGLNNRTATVSLGKAVGGGTTVNGMAISRGQKQDYDTWEQLGNPGWGWKEIYQYFKKSSKFNEPKPEIKERYGYVYTTSGFGDGPFPADHFLDPMNDVWTKDLGYPVRPDGGMDGDILGVMWRGSSIDPVNMTRASARRTYYDPAAARPNLDILVGSYVAKVITNGTKAVGVEVRSASNTTSSISIPADQEVILAAGAIQTPRILQLSGIGPPSLLNRFNVTVVKDLPGVGANFQDHPMIQISYRYNKPNPLNRAQLNGPTAFYNASLAAWHANRTGPMTLVNNSVRSILSLANLTSSYASLAATITNLTNPLSILPPIYSSHPELLEGYKAQLSLLQSMVAKDAGILEYTWSGSVGLSTILDKTMSRGFVHISSTNPHPINAPPTFDYNTFAHPFDVEVALLAFKFTRRFMASPSLKPLEPEEVAPGLAVQTDEQIIARMRGDLVRPTNAHPVGTAAMMPEKLGGVVDKDLKVYGIQGLRVVDASILPLVPVAHTQATMYAVAEKAADIIRGWS</sequence>
<dbReference type="PIRSF" id="PIRSF000137">
    <property type="entry name" value="Alcohol_oxidase"/>
    <property type="match status" value="1"/>
</dbReference>
<dbReference type="InterPro" id="IPR012132">
    <property type="entry name" value="GMC_OxRdtase"/>
</dbReference>
<dbReference type="Pfam" id="PF05199">
    <property type="entry name" value="GMC_oxred_C"/>
    <property type="match status" value="1"/>
</dbReference>
<dbReference type="GO" id="GO:0050660">
    <property type="term" value="F:flavin adenine dinucleotide binding"/>
    <property type="evidence" value="ECO:0007669"/>
    <property type="project" value="InterPro"/>
</dbReference>
<organism evidence="6 7">
    <name type="scientific">Podospora aff. communis PSN243</name>
    <dbReference type="NCBI Taxonomy" id="3040156"/>
    <lineage>
        <taxon>Eukaryota</taxon>
        <taxon>Fungi</taxon>
        <taxon>Dikarya</taxon>
        <taxon>Ascomycota</taxon>
        <taxon>Pezizomycotina</taxon>
        <taxon>Sordariomycetes</taxon>
        <taxon>Sordariomycetidae</taxon>
        <taxon>Sordariales</taxon>
        <taxon>Podosporaceae</taxon>
        <taxon>Podospora</taxon>
    </lineage>
</organism>
<comment type="caution">
    <text evidence="6">The sequence shown here is derived from an EMBL/GenBank/DDBJ whole genome shotgun (WGS) entry which is preliminary data.</text>
</comment>
<dbReference type="PANTHER" id="PTHR11552:SF115">
    <property type="entry name" value="DEHYDROGENASE XPTC-RELATED"/>
    <property type="match status" value="1"/>
</dbReference>
<evidence type="ECO:0000313" key="7">
    <source>
        <dbReference type="Proteomes" id="UP001321760"/>
    </source>
</evidence>
<feature type="active site" description="Proton acceptor" evidence="2">
    <location>
        <position position="586"/>
    </location>
</feature>
<dbReference type="EMBL" id="MU865940">
    <property type="protein sequence ID" value="KAK4448930.1"/>
    <property type="molecule type" value="Genomic_DNA"/>
</dbReference>
<feature type="binding site" evidence="3">
    <location>
        <position position="250"/>
    </location>
    <ligand>
        <name>FAD</name>
        <dbReference type="ChEBI" id="CHEBI:57692"/>
    </ligand>
</feature>
<accession>A0AAV9GK78</accession>
<dbReference type="PANTHER" id="PTHR11552">
    <property type="entry name" value="GLUCOSE-METHANOL-CHOLINE GMC OXIDOREDUCTASE"/>
    <property type="match status" value="1"/>
</dbReference>
<evidence type="ECO:0000313" key="6">
    <source>
        <dbReference type="EMBL" id="KAK4448930.1"/>
    </source>
</evidence>
<protein>
    <submittedName>
        <fullName evidence="6">Oxygen-dependent choline dehydrogenase</fullName>
    </submittedName>
</protein>
<dbReference type="SUPFAM" id="SSF51905">
    <property type="entry name" value="FAD/NAD(P)-binding domain"/>
    <property type="match status" value="1"/>
</dbReference>
<reference evidence="6" key="2">
    <citation type="submission" date="2023-05" db="EMBL/GenBank/DDBJ databases">
        <authorList>
            <consortium name="Lawrence Berkeley National Laboratory"/>
            <person name="Steindorff A."/>
            <person name="Hensen N."/>
            <person name="Bonometti L."/>
            <person name="Westerberg I."/>
            <person name="Brannstrom I.O."/>
            <person name="Guillou S."/>
            <person name="Cros-Aarteil S."/>
            <person name="Calhoun S."/>
            <person name="Haridas S."/>
            <person name="Kuo A."/>
            <person name="Mondo S."/>
            <person name="Pangilinan J."/>
            <person name="Riley R."/>
            <person name="Labutti K."/>
            <person name="Andreopoulos B."/>
            <person name="Lipzen A."/>
            <person name="Chen C."/>
            <person name="Yanf M."/>
            <person name="Daum C."/>
            <person name="Ng V."/>
            <person name="Clum A."/>
            <person name="Ohm R."/>
            <person name="Martin F."/>
            <person name="Silar P."/>
            <person name="Natvig D."/>
            <person name="Lalanne C."/>
            <person name="Gautier V."/>
            <person name="Ament-Velasquez S.L."/>
            <person name="Kruys A."/>
            <person name="Hutchinson M.I."/>
            <person name="Powell A.J."/>
            <person name="Barry K."/>
            <person name="Miller A.N."/>
            <person name="Grigoriev I.V."/>
            <person name="Debuchy R."/>
            <person name="Gladieux P."/>
            <person name="Thoren M.H."/>
            <person name="Johannesson H."/>
        </authorList>
    </citation>
    <scope>NUCLEOTIDE SEQUENCE</scope>
    <source>
        <strain evidence="6">PSN243</strain>
    </source>
</reference>
<keyword evidence="3" id="KW-0274">FAD</keyword>
<evidence type="ECO:0000256" key="4">
    <source>
        <dbReference type="SAM" id="SignalP"/>
    </source>
</evidence>
<evidence type="ECO:0000256" key="3">
    <source>
        <dbReference type="PIRSR" id="PIRSR000137-2"/>
    </source>
</evidence>
<feature type="domain" description="Glucose-methanol-choline oxidoreductase N-terminal" evidence="5">
    <location>
        <begin position="288"/>
        <end position="302"/>
    </location>
</feature>
<dbReference type="Pfam" id="PF00732">
    <property type="entry name" value="GMC_oxred_N"/>
    <property type="match status" value="1"/>
</dbReference>
<dbReference type="GO" id="GO:0016614">
    <property type="term" value="F:oxidoreductase activity, acting on CH-OH group of donors"/>
    <property type="evidence" value="ECO:0007669"/>
    <property type="project" value="InterPro"/>
</dbReference>
<dbReference type="Proteomes" id="UP001321760">
    <property type="component" value="Unassembled WGS sequence"/>
</dbReference>
<keyword evidence="3" id="KW-0285">Flavoprotein</keyword>
<name>A0AAV9GK78_9PEZI</name>
<dbReference type="InterPro" id="IPR000172">
    <property type="entry name" value="GMC_OxRdtase_N"/>
</dbReference>
<gene>
    <name evidence="6" type="ORF">QBC34DRAFT_449176</name>
</gene>
<comment type="similarity">
    <text evidence="1">Belongs to the GMC oxidoreductase family.</text>
</comment>
<evidence type="ECO:0000259" key="5">
    <source>
        <dbReference type="PROSITE" id="PS00624"/>
    </source>
</evidence>
<comment type="cofactor">
    <cofactor evidence="3">
        <name>FAD</name>
        <dbReference type="ChEBI" id="CHEBI:57692"/>
    </cofactor>
</comment>
<feature type="chain" id="PRO_5043328537" evidence="4">
    <location>
        <begin position="16"/>
        <end position="606"/>
    </location>
</feature>